<dbReference type="Proteomes" id="UP000536746">
    <property type="component" value="Unassembled WGS sequence"/>
</dbReference>
<dbReference type="FunFam" id="3.40.50.1820:FF:000205">
    <property type="entry name" value="Non-haem bromoperoxidase BPO-A2"/>
    <property type="match status" value="1"/>
</dbReference>
<dbReference type="SUPFAM" id="SSF53474">
    <property type="entry name" value="alpha/beta-Hydrolases"/>
    <property type="match status" value="1"/>
</dbReference>
<dbReference type="Gene3D" id="3.40.50.1820">
    <property type="entry name" value="alpha/beta hydrolase"/>
    <property type="match status" value="1"/>
</dbReference>
<dbReference type="PANTHER" id="PTHR43433:SF4">
    <property type="entry name" value="NON-HEME CHLOROPEROXIDASE-RELATED"/>
    <property type="match status" value="1"/>
</dbReference>
<keyword evidence="4" id="KW-0378">Hydrolase</keyword>
<accession>A0A246WQB6</accession>
<dbReference type="PANTHER" id="PTHR43433">
    <property type="entry name" value="HYDROLASE, ALPHA/BETA FOLD FAMILY PROTEIN"/>
    <property type="match status" value="1"/>
</dbReference>
<dbReference type="Proteomes" id="UP000197596">
    <property type="component" value="Unassembled WGS sequence"/>
</dbReference>
<evidence type="ECO:0000313" key="6">
    <source>
        <dbReference type="Proteomes" id="UP000536746"/>
    </source>
</evidence>
<dbReference type="InterPro" id="IPR029058">
    <property type="entry name" value="AB_hydrolase_fold"/>
</dbReference>
<comment type="similarity">
    <text evidence="1">Belongs to the AB hydrolase superfamily. Bacterial non-heme haloperoxidase / perhydrolase family.</text>
</comment>
<feature type="domain" description="AB hydrolase-1" evidence="2">
    <location>
        <begin position="22"/>
        <end position="259"/>
    </location>
</feature>
<gene>
    <name evidence="4" type="ORF">CEJ42_15125</name>
    <name evidence="3" type="ORF">HNO84_18375</name>
</gene>
<evidence type="ECO:0000259" key="2">
    <source>
        <dbReference type="Pfam" id="PF00561"/>
    </source>
</evidence>
<dbReference type="AlphaFoldDB" id="A0A246WQB6"/>
<dbReference type="PRINTS" id="PR00412">
    <property type="entry name" value="EPOXHYDRLASE"/>
</dbReference>
<evidence type="ECO:0000313" key="4">
    <source>
        <dbReference type="EMBL" id="OWY28556.1"/>
    </source>
</evidence>
<dbReference type="InterPro" id="IPR050471">
    <property type="entry name" value="AB_hydrolase"/>
</dbReference>
<evidence type="ECO:0000313" key="5">
    <source>
        <dbReference type="Proteomes" id="UP000197596"/>
    </source>
</evidence>
<organism evidence="4 5">
    <name type="scientific">Herbaspirillum robiniae</name>
    <dbReference type="NCBI Taxonomy" id="2014887"/>
    <lineage>
        <taxon>Bacteria</taxon>
        <taxon>Pseudomonadati</taxon>
        <taxon>Pseudomonadota</taxon>
        <taxon>Betaproteobacteria</taxon>
        <taxon>Burkholderiales</taxon>
        <taxon>Oxalobacteraceae</taxon>
        <taxon>Herbaspirillum</taxon>
    </lineage>
</organism>
<reference evidence="4 5" key="1">
    <citation type="submission" date="2017-06" db="EMBL/GenBank/DDBJ databases">
        <title>Herbaspirillum phytohormonus sp. nov., isolated from the root nodule of Robinia pseudoacacia in lead-zinc mine.</title>
        <authorList>
            <person name="Fan M."/>
            <person name="Lin Y."/>
        </authorList>
    </citation>
    <scope>NUCLEOTIDE SEQUENCE [LARGE SCALE GENOMIC DNA]</scope>
    <source>
        <strain evidence="4 5">HZ10</strain>
    </source>
</reference>
<dbReference type="InterPro" id="IPR000073">
    <property type="entry name" value="AB_hydrolase_1"/>
</dbReference>
<sequence length="273" mass="29980">MSTITTRDGTEIYYKDWGSGQPVVFGHGWPLDGDMWEYQMNFLAERGYRVIAYDRRGFGRSGQPWNGYDYDTFADDLHELIEKLDLKNAVLVGFSMGGGDVARYIGRHGTQRLSKAALLGAVTPIFGKAPGHDIGVPGEVFDGIKAGLRHDRAQFLSDFATVFFGTNRPGHKVSQGVLAQTFNIAMLASLKGTIDCVTAFSQTDFRDDMKKFDIPTLVIHGDDDQVVPLEATGKLAAQMVPGAQLKVYAGAPHALCFTHKDQLNEDLLAFLKA</sequence>
<comment type="caution">
    <text evidence="4">The sequence shown here is derived from an EMBL/GenBank/DDBJ whole genome shotgun (WGS) entry which is preliminary data.</text>
</comment>
<dbReference type="Pfam" id="PF00561">
    <property type="entry name" value="Abhydrolase_1"/>
    <property type="match status" value="1"/>
</dbReference>
<keyword evidence="6" id="KW-1185">Reference proteome</keyword>
<dbReference type="EMBL" id="NJGU01000007">
    <property type="protein sequence ID" value="OWY28556.1"/>
    <property type="molecule type" value="Genomic_DNA"/>
</dbReference>
<protein>
    <submittedName>
        <fullName evidence="4">Alpha/beta hydrolase</fullName>
    </submittedName>
</protein>
<dbReference type="EMBL" id="JABFMT010000024">
    <property type="protein sequence ID" value="NUU03581.1"/>
    <property type="molecule type" value="Genomic_DNA"/>
</dbReference>
<dbReference type="InterPro" id="IPR000639">
    <property type="entry name" value="Epox_hydrolase-like"/>
</dbReference>
<proteinExistence type="inferred from homology"/>
<evidence type="ECO:0000256" key="1">
    <source>
        <dbReference type="ARBA" id="ARBA00038128"/>
    </source>
</evidence>
<dbReference type="GO" id="GO:0016787">
    <property type="term" value="F:hydrolase activity"/>
    <property type="evidence" value="ECO:0007669"/>
    <property type="project" value="UniProtKB-KW"/>
</dbReference>
<name>A0A246WQB6_9BURK</name>
<reference evidence="3 6" key="2">
    <citation type="journal article" date="2020" name="Front. Plant Sci.">
        <title>Isolation of Rhizosphere Bacteria That Improve Quality and Water Stress Tolerance in Greenhouse Ornamentals.</title>
        <authorList>
            <person name="Nordstedt N.P."/>
            <person name="Jones M.L."/>
        </authorList>
    </citation>
    <scope>NUCLEOTIDE SEQUENCE [LARGE SCALE GENOMIC DNA]</scope>
    <source>
        <strain evidence="3 6">C6C2</strain>
    </source>
</reference>
<dbReference type="OrthoDB" id="9779853at2"/>
<dbReference type="RefSeq" id="WP_079217735.1">
    <property type="nucleotide sequence ID" value="NZ_CP018845.1"/>
</dbReference>
<evidence type="ECO:0000313" key="3">
    <source>
        <dbReference type="EMBL" id="NUU03581.1"/>
    </source>
</evidence>
<dbReference type="PRINTS" id="PR00111">
    <property type="entry name" value="ABHYDROLASE"/>
</dbReference>